<evidence type="ECO:0000313" key="6">
    <source>
        <dbReference type="Proteomes" id="UP000051166"/>
    </source>
</evidence>
<evidence type="ECO:0000256" key="3">
    <source>
        <dbReference type="ARBA" id="ARBA00023002"/>
    </source>
</evidence>
<evidence type="ECO:0000256" key="1">
    <source>
        <dbReference type="ARBA" id="ARBA00022630"/>
    </source>
</evidence>
<dbReference type="SUPFAM" id="SSF51905">
    <property type="entry name" value="FAD/NAD(P)-binding domain"/>
    <property type="match status" value="1"/>
</dbReference>
<protein>
    <submittedName>
        <fullName evidence="5">Putidaredoxin reductase</fullName>
    </submittedName>
</protein>
<dbReference type="PRINTS" id="PR00469">
    <property type="entry name" value="PNDRDTASEII"/>
</dbReference>
<evidence type="ECO:0000256" key="2">
    <source>
        <dbReference type="ARBA" id="ARBA00022827"/>
    </source>
</evidence>
<evidence type="ECO:0000313" key="5">
    <source>
        <dbReference type="EMBL" id="KRL97060.1"/>
    </source>
</evidence>
<dbReference type="PANTHER" id="PTHR43557">
    <property type="entry name" value="APOPTOSIS-INDUCING FACTOR 1"/>
    <property type="match status" value="1"/>
</dbReference>
<dbReference type="InterPro" id="IPR050446">
    <property type="entry name" value="FAD-oxidoreductase/Apoptosis"/>
</dbReference>
<dbReference type="InterPro" id="IPR023753">
    <property type="entry name" value="FAD/NAD-binding_dom"/>
</dbReference>
<dbReference type="PRINTS" id="PR00368">
    <property type="entry name" value="FADPNR"/>
</dbReference>
<organism evidence="5 6">
    <name type="scientific">Liquorilactobacillus satsumensis DSM 16230 = JCM 12392</name>
    <dbReference type="NCBI Taxonomy" id="1423801"/>
    <lineage>
        <taxon>Bacteria</taxon>
        <taxon>Bacillati</taxon>
        <taxon>Bacillota</taxon>
        <taxon>Bacilli</taxon>
        <taxon>Lactobacillales</taxon>
        <taxon>Lactobacillaceae</taxon>
        <taxon>Liquorilactobacillus</taxon>
    </lineage>
</organism>
<dbReference type="GO" id="GO:0005737">
    <property type="term" value="C:cytoplasm"/>
    <property type="evidence" value="ECO:0007669"/>
    <property type="project" value="TreeGrafter"/>
</dbReference>
<sequence length="402" mass="43555">MAQDSKHFKYLLIGGGMAADKAAAGIRTVDQTGTLGIISADSDAPYARPALSKKLWVDPDFKETDTDFKTAAEYKAEIFLNTTVTAIDPQAHTVTTADGTQFSYDKLLLATGSQALQIPGPASDLAIALRSKADYRKIRAFSGQHKQVLVVGSGYVGSEIAAGLIQNDTQVTMVISGKRIYEDRFPGYLSEAYQQKYLDAGIKILTTAYAKNYEVKDGKVELHLASGKTLVGDGLVLGIGGRSNFKLGKAAGLATDHDGIIVDEQLKTSAPDIWAAGDIISYPDKILGRQSSAHVNHAVKSGMIAGKSMAGAAVTYDYTPSFYSWVFDISWDALGHISSQMQMYAEKLPGNKSVVYYFDEHGLIQGILSWNSKVSLNHLRHLLKKKPTLSQLQQVLPLEKVE</sequence>
<proteinExistence type="predicted"/>
<evidence type="ECO:0000259" key="4">
    <source>
        <dbReference type="Pfam" id="PF07992"/>
    </source>
</evidence>
<dbReference type="RefSeq" id="WP_056961369.1">
    <property type="nucleotide sequence ID" value="NZ_AZFQ01000053.1"/>
</dbReference>
<keyword evidence="1" id="KW-0285">Flavoprotein</keyword>
<accession>A0A0R1UWN2</accession>
<dbReference type="GO" id="GO:0071949">
    <property type="term" value="F:FAD binding"/>
    <property type="evidence" value="ECO:0007669"/>
    <property type="project" value="TreeGrafter"/>
</dbReference>
<keyword evidence="3" id="KW-0560">Oxidoreductase</keyword>
<dbReference type="SUPFAM" id="SSF55424">
    <property type="entry name" value="FAD/NAD-linked reductases, dimerisation (C-terminal) domain"/>
    <property type="match status" value="1"/>
</dbReference>
<dbReference type="STRING" id="1423801.FD50_GL001604"/>
<feature type="domain" description="FAD/NAD(P)-binding" evidence="4">
    <location>
        <begin position="9"/>
        <end position="302"/>
    </location>
</feature>
<comment type="caution">
    <text evidence="5">The sequence shown here is derived from an EMBL/GenBank/DDBJ whole genome shotgun (WGS) entry which is preliminary data.</text>
</comment>
<dbReference type="GO" id="GO:0012501">
    <property type="term" value="P:programmed cell death"/>
    <property type="evidence" value="ECO:0007669"/>
    <property type="project" value="TreeGrafter"/>
</dbReference>
<dbReference type="EMBL" id="AZFQ01000053">
    <property type="protein sequence ID" value="KRL97060.1"/>
    <property type="molecule type" value="Genomic_DNA"/>
</dbReference>
<dbReference type="PATRIC" id="fig|1423801.4.peg.1642"/>
<reference evidence="5 6" key="1">
    <citation type="journal article" date="2015" name="Genome Announc.">
        <title>Expanding the biotechnology potential of lactobacilli through comparative genomics of 213 strains and associated genera.</title>
        <authorList>
            <person name="Sun Z."/>
            <person name="Harris H.M."/>
            <person name="McCann A."/>
            <person name="Guo C."/>
            <person name="Argimon S."/>
            <person name="Zhang W."/>
            <person name="Yang X."/>
            <person name="Jeffery I.B."/>
            <person name="Cooney J.C."/>
            <person name="Kagawa T.F."/>
            <person name="Liu W."/>
            <person name="Song Y."/>
            <person name="Salvetti E."/>
            <person name="Wrobel A."/>
            <person name="Rasinkangas P."/>
            <person name="Parkhill J."/>
            <person name="Rea M.C."/>
            <person name="O'Sullivan O."/>
            <person name="Ritari J."/>
            <person name="Douillard F.P."/>
            <person name="Paul Ross R."/>
            <person name="Yang R."/>
            <person name="Briner A.E."/>
            <person name="Felis G.E."/>
            <person name="de Vos W.M."/>
            <person name="Barrangou R."/>
            <person name="Klaenhammer T.R."/>
            <person name="Caufield P.W."/>
            <person name="Cui Y."/>
            <person name="Zhang H."/>
            <person name="O'Toole P.W."/>
        </authorList>
    </citation>
    <scope>NUCLEOTIDE SEQUENCE [LARGE SCALE GENOMIC DNA]</scope>
    <source>
        <strain evidence="5 6">DSM 16230</strain>
    </source>
</reference>
<dbReference type="InterPro" id="IPR016156">
    <property type="entry name" value="FAD/NAD-linked_Rdtase_dimer_sf"/>
</dbReference>
<dbReference type="PANTHER" id="PTHR43557:SF4">
    <property type="entry name" value="APOPTOSIS-INDUCING FACTOR 1, MITOCHONDRIAL"/>
    <property type="match status" value="1"/>
</dbReference>
<dbReference type="GO" id="GO:0016174">
    <property type="term" value="F:NAD(P)H oxidase H2O2-forming activity"/>
    <property type="evidence" value="ECO:0007669"/>
    <property type="project" value="TreeGrafter"/>
</dbReference>
<dbReference type="Proteomes" id="UP000051166">
    <property type="component" value="Unassembled WGS sequence"/>
</dbReference>
<dbReference type="OrthoDB" id="9792592at2"/>
<dbReference type="Pfam" id="PF07992">
    <property type="entry name" value="Pyr_redox_2"/>
    <property type="match status" value="1"/>
</dbReference>
<dbReference type="Gene3D" id="3.30.390.30">
    <property type="match status" value="1"/>
</dbReference>
<dbReference type="InterPro" id="IPR036188">
    <property type="entry name" value="FAD/NAD-bd_sf"/>
</dbReference>
<dbReference type="Gene3D" id="3.50.50.60">
    <property type="entry name" value="FAD/NAD(P)-binding domain"/>
    <property type="match status" value="2"/>
</dbReference>
<name>A0A0R1UWN2_9LACO</name>
<dbReference type="GO" id="GO:0033108">
    <property type="term" value="P:mitochondrial respiratory chain complex assembly"/>
    <property type="evidence" value="ECO:0007669"/>
    <property type="project" value="TreeGrafter"/>
</dbReference>
<dbReference type="GeneID" id="98308863"/>
<keyword evidence="2" id="KW-0274">FAD</keyword>
<keyword evidence="6" id="KW-1185">Reference proteome</keyword>
<dbReference type="AlphaFoldDB" id="A0A0R1UWN2"/>
<gene>
    <name evidence="5" type="ORF">FD50_GL001604</name>
</gene>